<keyword evidence="8" id="KW-1185">Reference proteome</keyword>
<dbReference type="InterPro" id="IPR003439">
    <property type="entry name" value="ABC_transporter-like_ATP-bd"/>
</dbReference>
<accession>A0A292IIU9</accession>
<keyword evidence="4" id="KW-0067">ATP-binding</keyword>
<keyword evidence="3" id="KW-0547">Nucleotide-binding</keyword>
<dbReference type="Proteomes" id="UP000261764">
    <property type="component" value="Chromosome I"/>
</dbReference>
<dbReference type="InterPro" id="IPR003593">
    <property type="entry name" value="AAA+_ATPase"/>
</dbReference>
<dbReference type="PANTHER" id="PTHR43776">
    <property type="entry name" value="TRANSPORT ATP-BINDING PROTEIN"/>
    <property type="match status" value="1"/>
</dbReference>
<dbReference type="GO" id="GO:0016887">
    <property type="term" value="F:ATP hydrolysis activity"/>
    <property type="evidence" value="ECO:0007669"/>
    <property type="project" value="InterPro"/>
</dbReference>
<organism evidence="7 8">
    <name type="scientific">Mycoplasma amphoriforme A39</name>
    <dbReference type="NCBI Taxonomy" id="572419"/>
    <lineage>
        <taxon>Bacteria</taxon>
        <taxon>Bacillati</taxon>
        <taxon>Mycoplasmatota</taxon>
        <taxon>Mollicutes</taxon>
        <taxon>Mycoplasmataceae</taxon>
        <taxon>Mycoplasma</taxon>
    </lineage>
</organism>
<evidence type="ECO:0000256" key="4">
    <source>
        <dbReference type="ARBA" id="ARBA00022840"/>
    </source>
</evidence>
<protein>
    <recommendedName>
        <fullName evidence="6">ABC transporter domain-containing protein</fullName>
    </recommendedName>
</protein>
<dbReference type="InterPro" id="IPR017871">
    <property type="entry name" value="ABC_transporter-like_CS"/>
</dbReference>
<dbReference type="GO" id="GO:0005524">
    <property type="term" value="F:ATP binding"/>
    <property type="evidence" value="ECO:0007669"/>
    <property type="project" value="UniProtKB-KW"/>
</dbReference>
<dbReference type="AlphaFoldDB" id="A0A292IIU9"/>
<dbReference type="GO" id="GO:0055085">
    <property type="term" value="P:transmembrane transport"/>
    <property type="evidence" value="ECO:0007669"/>
    <property type="project" value="UniProtKB-ARBA"/>
</dbReference>
<evidence type="ECO:0000313" key="8">
    <source>
        <dbReference type="Proteomes" id="UP000261764"/>
    </source>
</evidence>
<dbReference type="InterPro" id="IPR050319">
    <property type="entry name" value="ABC_transp_ATP-bind"/>
</dbReference>
<dbReference type="PROSITE" id="PS00211">
    <property type="entry name" value="ABC_TRANSPORTER_1"/>
    <property type="match status" value="1"/>
</dbReference>
<dbReference type="Pfam" id="PF00005">
    <property type="entry name" value="ABC_tran"/>
    <property type="match status" value="2"/>
</dbReference>
<comment type="similarity">
    <text evidence="1">Belongs to the ABC transporter superfamily.</text>
</comment>
<dbReference type="GO" id="GO:0015833">
    <property type="term" value="P:peptide transport"/>
    <property type="evidence" value="ECO:0007669"/>
    <property type="project" value="InterPro"/>
</dbReference>
<feature type="domain" description="ABC transporter" evidence="6">
    <location>
        <begin position="20"/>
        <end position="733"/>
    </location>
</feature>
<keyword evidence="2" id="KW-0813">Transport</keyword>
<gene>
    <name evidence="7" type="ORF">MAMA39_04870</name>
</gene>
<evidence type="ECO:0000259" key="6">
    <source>
        <dbReference type="PROSITE" id="PS50893"/>
    </source>
</evidence>
<dbReference type="InterPro" id="IPR027417">
    <property type="entry name" value="P-loop_NTPase"/>
</dbReference>
<dbReference type="Pfam" id="PF08352">
    <property type="entry name" value="oligo_HPY"/>
    <property type="match status" value="1"/>
</dbReference>
<evidence type="ECO:0000313" key="7">
    <source>
        <dbReference type="EMBL" id="CDN40605.1"/>
    </source>
</evidence>
<dbReference type="SUPFAM" id="SSF52540">
    <property type="entry name" value="P-loop containing nucleoside triphosphate hydrolases"/>
    <property type="match status" value="2"/>
</dbReference>
<feature type="coiled-coil region" evidence="5">
    <location>
        <begin position="273"/>
        <end position="300"/>
    </location>
</feature>
<dbReference type="SMART" id="SM00382">
    <property type="entry name" value="AAA"/>
    <property type="match status" value="1"/>
</dbReference>
<dbReference type="InterPro" id="IPR013563">
    <property type="entry name" value="Oligopep_ABC_C"/>
</dbReference>
<proteinExistence type="inferred from homology"/>
<dbReference type="Gene3D" id="3.40.50.300">
    <property type="entry name" value="P-loop containing nucleotide triphosphate hydrolases"/>
    <property type="match status" value="2"/>
</dbReference>
<reference evidence="7 8" key="1">
    <citation type="journal article" date="2015" name="Clin. Infect. Dis.">
        <title>Genomic Investigations unmask Mycoplasma amphoriforme, a new respiratory pathogen.</title>
        <authorList>
            <person name="Gillespie S.H."/>
            <person name="Ling C.L."/>
            <person name="Oravcova K."/>
            <person name="Pinheiro M."/>
            <person name="Wells L."/>
            <person name="Bryant J.M."/>
            <person name="McHugh T.D."/>
            <person name="Bebear C."/>
            <person name="Webster D."/>
            <person name="Harris S.R."/>
            <person name="Seth-Smith H.M."/>
            <person name="Thomson N.R."/>
        </authorList>
    </citation>
    <scope>NUCLEOTIDE SEQUENCE [LARGE SCALE GENOMIC DNA]</scope>
    <source>
        <strain evidence="7 8">A39</strain>
    </source>
</reference>
<evidence type="ECO:0000256" key="1">
    <source>
        <dbReference type="ARBA" id="ARBA00005417"/>
    </source>
</evidence>
<evidence type="ECO:0000256" key="3">
    <source>
        <dbReference type="ARBA" id="ARBA00022741"/>
    </source>
</evidence>
<dbReference type="PANTHER" id="PTHR43776:SF7">
    <property type="entry name" value="D,D-DIPEPTIDE TRANSPORT ATP-BINDING PROTEIN DDPF-RELATED"/>
    <property type="match status" value="1"/>
</dbReference>
<evidence type="ECO:0000256" key="5">
    <source>
        <dbReference type="SAM" id="Coils"/>
    </source>
</evidence>
<dbReference type="PROSITE" id="PS50893">
    <property type="entry name" value="ABC_TRANSPORTER_2"/>
    <property type="match status" value="1"/>
</dbReference>
<name>A0A292IIU9_9MOLU</name>
<dbReference type="KEGG" id="mamp:MAMA39_04870"/>
<dbReference type="EMBL" id="HG937516">
    <property type="protein sequence ID" value="CDN40605.1"/>
    <property type="molecule type" value="Genomic_DNA"/>
</dbReference>
<keyword evidence="5" id="KW-0175">Coiled coil</keyword>
<evidence type="ECO:0000256" key="2">
    <source>
        <dbReference type="ARBA" id="ARBA00022448"/>
    </source>
</evidence>
<sequence length="797" mass="92887">MNLKRCLLMNQITNQDKVILNVINLKKYFVNKANITKAVDGVSFTVKQGQIVGLIGESGSGKTTLARALLRLYESYNGFVTLDGTIISGRKIGKKRIREMRQKIQMIFQDPYAALNGQKNVYSILKEPLIVNKIIHKKLVAIFKNWSILKKTFKTEFIIKILEIEIENQKLLYDLAKVHVQTWKTAMDQIEFNKNNSLDDNFASIFAYLDEEQKINTAGIDKMYSGLTSLLNFYYECQDKFAKNELYYDEFAIIKTKKELKHLKLSKKFSEFAIQSQNQLKALKAELKTFLSNEKNFRKNTKNVFINYVEEFKNEEKLNKIERLNSSDLDSYHRFYSLEHLYKVLGKVCVDLQTKCAFLSFNDALALIKELQTYGESFYNQYLNDSKTLNVAKIREMFFNFNFDLQKWIDLNERVFNDFTAKRNDFHSQINELKNNIVRSFIDPDAKRALKQNLINKKKHLKDLIIMLNAKIADHHHSNYDRVEELTKQLKQLKSLYKSEIIAQKTVLDAKYKLVLNKFFMFCEEIKVTNKVLLSAYKRRISDKYESLKSFKIEQKYLMRDIFSLKLLCGYVPFFAKKPDSYQSLAVSYFLDLLSYPFVRHTTKNLLIKTQIFSALEDVGLLKQFAYRYPHEFSGGQRQRIVIARSLITNPKVILADEPIASLDISIQAQVVNLLRDLCEKKGIAMVFIAHDLSMIEYLAHHVEIIHLGKIVEAGDTVEIYSNPVHPYTLNLFKAIPKISNANQKFENIKFETAYLEEQRFPNVPINHAINDQHTVYGTNEQVKKWTTLNTSLTTES</sequence>